<dbReference type="InParanoid" id="F0XFU4"/>
<dbReference type="Proteomes" id="UP000007796">
    <property type="component" value="Unassembled WGS sequence"/>
</dbReference>
<name>F0XFU4_GROCL</name>
<dbReference type="OrthoDB" id="5121433at2759"/>
<sequence>MDGDRMDIVDGRPAPDTAADGVADDSSSMKKLPASWDTPKHREESDKFKDVLADQGFNIADYGDPLSADRPIGKIYNRPFPQETEERLRSLMERLQNSST</sequence>
<protein>
    <submittedName>
        <fullName evidence="2">Uncharacterized protein</fullName>
    </submittedName>
</protein>
<feature type="region of interest" description="Disordered" evidence="1">
    <location>
        <begin position="1"/>
        <end position="45"/>
    </location>
</feature>
<evidence type="ECO:0000313" key="3">
    <source>
        <dbReference type="Proteomes" id="UP000007796"/>
    </source>
</evidence>
<evidence type="ECO:0000256" key="1">
    <source>
        <dbReference type="SAM" id="MobiDB-lite"/>
    </source>
</evidence>
<feature type="compositionally biased region" description="Basic and acidic residues" evidence="1">
    <location>
        <begin position="1"/>
        <end position="10"/>
    </location>
</feature>
<dbReference type="eggNOG" id="ENOG502RR5V">
    <property type="taxonomic scope" value="Eukaryota"/>
</dbReference>
<reference evidence="2 3" key="1">
    <citation type="journal article" date="2011" name="Proc. Natl. Acad. Sci. U.S.A.">
        <title>Genome and transcriptome analyses of the mountain pine beetle-fungal symbiont Grosmannia clavigera, a lodgepole pine pathogen.</title>
        <authorList>
            <person name="DiGuistini S."/>
            <person name="Wang Y."/>
            <person name="Liao N.Y."/>
            <person name="Taylor G."/>
            <person name="Tanguay P."/>
            <person name="Feau N."/>
            <person name="Henrissat B."/>
            <person name="Chan S.K."/>
            <person name="Hesse-Orce U."/>
            <person name="Alamouti S.M."/>
            <person name="Tsui C.K.M."/>
            <person name="Docking R.T."/>
            <person name="Levasseur A."/>
            <person name="Haridas S."/>
            <person name="Robertson G."/>
            <person name="Birol I."/>
            <person name="Holt R.A."/>
            <person name="Marra M.A."/>
            <person name="Hamelin R.C."/>
            <person name="Hirst M."/>
            <person name="Jones S.J.M."/>
            <person name="Bohlmann J."/>
            <person name="Breuil C."/>
        </authorList>
    </citation>
    <scope>NUCLEOTIDE SEQUENCE [LARGE SCALE GENOMIC DNA]</scope>
    <source>
        <strain evidence="3">kw1407 / UAMH 11150</strain>
    </source>
</reference>
<evidence type="ECO:0000313" key="2">
    <source>
        <dbReference type="EMBL" id="EFX04152.1"/>
    </source>
</evidence>
<dbReference type="AlphaFoldDB" id="F0XFU4"/>
<accession>F0XFU4</accession>
<keyword evidence="3" id="KW-1185">Reference proteome</keyword>
<gene>
    <name evidence="2" type="ORF">CMQ_1080</name>
</gene>
<dbReference type="RefSeq" id="XP_014173634.1">
    <property type="nucleotide sequence ID" value="XM_014318159.1"/>
</dbReference>
<proteinExistence type="predicted"/>
<dbReference type="GeneID" id="25973919"/>
<organism evidence="3">
    <name type="scientific">Grosmannia clavigera (strain kw1407 / UAMH 11150)</name>
    <name type="common">Blue stain fungus</name>
    <name type="synonym">Graphiocladiella clavigera</name>
    <dbReference type="NCBI Taxonomy" id="655863"/>
    <lineage>
        <taxon>Eukaryota</taxon>
        <taxon>Fungi</taxon>
        <taxon>Dikarya</taxon>
        <taxon>Ascomycota</taxon>
        <taxon>Pezizomycotina</taxon>
        <taxon>Sordariomycetes</taxon>
        <taxon>Sordariomycetidae</taxon>
        <taxon>Ophiostomatales</taxon>
        <taxon>Ophiostomataceae</taxon>
        <taxon>Leptographium</taxon>
    </lineage>
</organism>
<dbReference type="HOGENOM" id="CLU_180936_0_0_1"/>
<dbReference type="EMBL" id="GL629765">
    <property type="protein sequence ID" value="EFX04152.1"/>
    <property type="molecule type" value="Genomic_DNA"/>
</dbReference>